<feature type="region of interest" description="Disordered" evidence="1">
    <location>
        <begin position="86"/>
        <end position="109"/>
    </location>
</feature>
<protein>
    <submittedName>
        <fullName evidence="2">Type II toxin-antitoxin system VapB family antitoxin</fullName>
    </submittedName>
</protein>
<dbReference type="RefSeq" id="WP_221030790.1">
    <property type="nucleotide sequence ID" value="NZ_CP139781.1"/>
</dbReference>
<feature type="compositionally biased region" description="Basic and acidic residues" evidence="1">
    <location>
        <begin position="98"/>
        <end position="109"/>
    </location>
</feature>
<keyword evidence="3" id="KW-1185">Reference proteome</keyword>
<dbReference type="EMBL" id="CP139781">
    <property type="protein sequence ID" value="WRQ86955.1"/>
    <property type="molecule type" value="Genomic_DNA"/>
</dbReference>
<name>A0ABZ1C9G0_9BACT</name>
<dbReference type="Proteomes" id="UP000738431">
    <property type="component" value="Chromosome"/>
</dbReference>
<organism evidence="2 3">
    <name type="scientific">Actomonas aquatica</name>
    <dbReference type="NCBI Taxonomy" id="2866162"/>
    <lineage>
        <taxon>Bacteria</taxon>
        <taxon>Pseudomonadati</taxon>
        <taxon>Verrucomicrobiota</taxon>
        <taxon>Opitutia</taxon>
        <taxon>Opitutales</taxon>
        <taxon>Opitutaceae</taxon>
        <taxon>Actomonas</taxon>
    </lineage>
</organism>
<evidence type="ECO:0000313" key="2">
    <source>
        <dbReference type="EMBL" id="WRQ86955.1"/>
    </source>
</evidence>
<evidence type="ECO:0000256" key="1">
    <source>
        <dbReference type="SAM" id="MobiDB-lite"/>
    </source>
</evidence>
<gene>
    <name evidence="2" type="ORF">K1X11_019245</name>
</gene>
<dbReference type="InterPro" id="IPR019239">
    <property type="entry name" value="VapB_antitoxin"/>
</dbReference>
<sequence length="109" mass="12490">MKMTMHIDEDVLAEVMELTGAKTKTAAVEMALRDLARRHKQRKLFRTPLWPTYEDWLKDSAPQPSDAIDPPDYDEEAVQRFLKRHSKILGHAAEDDDASHGHATEDPRP</sequence>
<dbReference type="Pfam" id="PF09957">
    <property type="entry name" value="VapB_antitoxin"/>
    <property type="match status" value="1"/>
</dbReference>
<reference evidence="2 3" key="2">
    <citation type="submission" date="2023-12" db="EMBL/GenBank/DDBJ databases">
        <title>Description of an unclassified Opitutus bacterium of Verrucomicrobiota.</title>
        <authorList>
            <person name="Zhang D.-F."/>
        </authorList>
    </citation>
    <scope>NUCLEOTIDE SEQUENCE [LARGE SCALE GENOMIC DNA]</scope>
    <source>
        <strain evidence="2 3">WL0086</strain>
    </source>
</reference>
<reference evidence="2 3" key="1">
    <citation type="submission" date="2021-08" db="EMBL/GenBank/DDBJ databases">
        <authorList>
            <person name="Zhang D."/>
            <person name="Zhang A."/>
            <person name="Wang L."/>
        </authorList>
    </citation>
    <scope>NUCLEOTIDE SEQUENCE [LARGE SCALE GENOMIC DNA]</scope>
    <source>
        <strain evidence="2 3">WL0086</strain>
    </source>
</reference>
<evidence type="ECO:0000313" key="3">
    <source>
        <dbReference type="Proteomes" id="UP000738431"/>
    </source>
</evidence>
<accession>A0ABZ1C9G0</accession>
<proteinExistence type="predicted"/>